<evidence type="ECO:0000313" key="1">
    <source>
        <dbReference type="EMBL" id="WAJ69522.1"/>
    </source>
</evidence>
<dbReference type="RefSeq" id="WP_268073783.1">
    <property type="nucleotide sequence ID" value="NZ_CP109965.1"/>
</dbReference>
<dbReference type="EMBL" id="CP109965">
    <property type="protein sequence ID" value="WAJ69522.1"/>
    <property type="molecule type" value="Genomic_DNA"/>
</dbReference>
<reference evidence="1" key="1">
    <citation type="submission" date="2022-10" db="EMBL/GenBank/DDBJ databases">
        <title>Catenovulum adriacola sp. nov. isolated in the Harbour of Susak.</title>
        <authorList>
            <person name="Schoch T."/>
            <person name="Reich S.J."/>
            <person name="Stoeferle S."/>
            <person name="Flaiz M."/>
            <person name="Kazda M."/>
            <person name="Riedel C.U."/>
            <person name="Duerre P."/>
        </authorList>
    </citation>
    <scope>NUCLEOTIDE SEQUENCE</scope>
    <source>
        <strain evidence="1">TS8</strain>
    </source>
</reference>
<gene>
    <name evidence="1" type="ORF">OLW01_10100</name>
</gene>
<name>A0ABY7ALB2_9ALTE</name>
<dbReference type="Proteomes" id="UP001163726">
    <property type="component" value="Chromosome"/>
</dbReference>
<keyword evidence="2" id="KW-1185">Reference proteome</keyword>
<proteinExistence type="predicted"/>
<sequence length="111" mass="13361">MLYQQEFGLDFQLGFNLYDFPKLKDRSYHNDDCPSFYFNIKKQYFVLWVDYPQKHQREIESDRYTLQLADNEGDEVSPEVYAGSNEVIYSCESPKKLIVYLMQLFEKDKQS</sequence>
<evidence type="ECO:0000313" key="2">
    <source>
        <dbReference type="Proteomes" id="UP001163726"/>
    </source>
</evidence>
<accession>A0ABY7ALB2</accession>
<organism evidence="1 2">
    <name type="scientific">Catenovulum adriaticum</name>
    <dbReference type="NCBI Taxonomy" id="2984846"/>
    <lineage>
        <taxon>Bacteria</taxon>
        <taxon>Pseudomonadati</taxon>
        <taxon>Pseudomonadota</taxon>
        <taxon>Gammaproteobacteria</taxon>
        <taxon>Alteromonadales</taxon>
        <taxon>Alteromonadaceae</taxon>
        <taxon>Catenovulum</taxon>
    </lineage>
</organism>
<protein>
    <submittedName>
        <fullName evidence="1">Uncharacterized protein</fullName>
    </submittedName>
</protein>